<dbReference type="Proteomes" id="UP000220353">
    <property type="component" value="Unassembled WGS sequence"/>
</dbReference>
<accession>A0A2A6LYC8</accession>
<dbReference type="AlphaFoldDB" id="A0A2A6LYC8"/>
<dbReference type="RefSeq" id="WP_097586908.1">
    <property type="nucleotide sequence ID" value="NZ_NWTC01000009.1"/>
</dbReference>
<evidence type="ECO:0000313" key="1">
    <source>
        <dbReference type="EMBL" id="PDT47300.1"/>
    </source>
</evidence>
<gene>
    <name evidence="1" type="ORF">CO661_14050</name>
</gene>
<proteinExistence type="predicted"/>
<organism evidence="1 2">
    <name type="scientific">Rhizobium fredii</name>
    <name type="common">Sinorhizobium fredii</name>
    <dbReference type="NCBI Taxonomy" id="380"/>
    <lineage>
        <taxon>Bacteria</taxon>
        <taxon>Pseudomonadati</taxon>
        <taxon>Pseudomonadota</taxon>
        <taxon>Alphaproteobacteria</taxon>
        <taxon>Hyphomicrobiales</taxon>
        <taxon>Rhizobiaceae</taxon>
        <taxon>Sinorhizobium/Ensifer group</taxon>
        <taxon>Sinorhizobium</taxon>
    </lineage>
</organism>
<comment type="caution">
    <text evidence="1">The sequence shown here is derived from an EMBL/GenBank/DDBJ whole genome shotgun (WGS) entry which is preliminary data.</text>
</comment>
<sequence>MSIRNATLSIKQNAARLALAMSNDPSDARAQEVLKEFIQRTYSDLATLAWHLGADGDVFQRDAVPASELVDEAYFEINREKEFEAPVRQQPYSTLNHRQQFGERAFGASL</sequence>
<reference evidence="1 2" key="1">
    <citation type="submission" date="2017-09" db="EMBL/GenBank/DDBJ databases">
        <title>Comparative genomics of rhizobia isolated from Phaseolus vulgaris in China.</title>
        <authorList>
            <person name="Tong W."/>
        </authorList>
    </citation>
    <scope>NUCLEOTIDE SEQUENCE [LARGE SCALE GENOMIC DNA]</scope>
    <source>
        <strain evidence="1 2">PCH1</strain>
    </source>
</reference>
<evidence type="ECO:0000313" key="2">
    <source>
        <dbReference type="Proteomes" id="UP000220353"/>
    </source>
</evidence>
<protein>
    <submittedName>
        <fullName evidence="1">Uncharacterized protein</fullName>
    </submittedName>
</protein>
<dbReference type="EMBL" id="NWTC01000009">
    <property type="protein sequence ID" value="PDT47300.1"/>
    <property type="molecule type" value="Genomic_DNA"/>
</dbReference>
<name>A0A2A6LYC8_RHIFR</name>